<dbReference type="PANTHER" id="PTHR37445:SF3">
    <property type="entry name" value="ZINC FINGER PHD-TYPE DOMAIN-CONTAINING PROTEIN"/>
    <property type="match status" value="1"/>
</dbReference>
<evidence type="ECO:0000313" key="2">
    <source>
        <dbReference type="Proteomes" id="UP001286313"/>
    </source>
</evidence>
<proteinExistence type="predicted"/>
<dbReference type="EMBL" id="JAWQEG010001429">
    <property type="protein sequence ID" value="KAK3879587.1"/>
    <property type="molecule type" value="Genomic_DNA"/>
</dbReference>
<dbReference type="AlphaFoldDB" id="A0AAE1FUU4"/>
<accession>A0AAE1FUU4</accession>
<organism evidence="1 2">
    <name type="scientific">Petrolisthes cinctipes</name>
    <name type="common">Flat porcelain crab</name>
    <dbReference type="NCBI Taxonomy" id="88211"/>
    <lineage>
        <taxon>Eukaryota</taxon>
        <taxon>Metazoa</taxon>
        <taxon>Ecdysozoa</taxon>
        <taxon>Arthropoda</taxon>
        <taxon>Crustacea</taxon>
        <taxon>Multicrustacea</taxon>
        <taxon>Malacostraca</taxon>
        <taxon>Eumalacostraca</taxon>
        <taxon>Eucarida</taxon>
        <taxon>Decapoda</taxon>
        <taxon>Pleocyemata</taxon>
        <taxon>Anomura</taxon>
        <taxon>Galatheoidea</taxon>
        <taxon>Porcellanidae</taxon>
        <taxon>Petrolisthes</taxon>
    </lineage>
</organism>
<name>A0AAE1FUU4_PETCI</name>
<protein>
    <submittedName>
        <fullName evidence="1">Uncharacterized protein</fullName>
    </submittedName>
</protein>
<comment type="caution">
    <text evidence="1">The sequence shown here is derived from an EMBL/GenBank/DDBJ whole genome shotgun (WGS) entry which is preliminary data.</text>
</comment>
<evidence type="ECO:0000313" key="1">
    <source>
        <dbReference type="EMBL" id="KAK3879587.1"/>
    </source>
</evidence>
<dbReference type="PANTHER" id="PTHR37445">
    <property type="entry name" value="PROTEIN CBG24663"/>
    <property type="match status" value="1"/>
</dbReference>
<gene>
    <name evidence="1" type="ORF">Pcinc_015874</name>
</gene>
<dbReference type="Proteomes" id="UP001286313">
    <property type="component" value="Unassembled WGS sequence"/>
</dbReference>
<keyword evidence="2" id="KW-1185">Reference proteome</keyword>
<sequence length="119" mass="14476">MATEIIGEVEEENMDYEGEIEEVYWLGKYEEGRDRPMKIKLKSQAAAMNILGRTWKLAQTEKYKKVWIREDLNEEERARRNELIEDAKGKNEQRIETEKNKFYWRVLDGKLKKWYIKKE</sequence>
<reference evidence="1" key="1">
    <citation type="submission" date="2023-10" db="EMBL/GenBank/DDBJ databases">
        <title>Genome assemblies of two species of porcelain crab, Petrolisthes cinctipes and Petrolisthes manimaculis (Anomura: Porcellanidae).</title>
        <authorList>
            <person name="Angst P."/>
        </authorList>
    </citation>
    <scope>NUCLEOTIDE SEQUENCE</scope>
    <source>
        <strain evidence="1">PB745_01</strain>
        <tissue evidence="1">Gill</tissue>
    </source>
</reference>